<dbReference type="Pfam" id="PF00561">
    <property type="entry name" value="Abhydrolase_1"/>
    <property type="match status" value="1"/>
</dbReference>
<evidence type="ECO:0000313" key="3">
    <source>
        <dbReference type="EMBL" id="PWU44192.1"/>
    </source>
</evidence>
<dbReference type="InterPro" id="IPR000073">
    <property type="entry name" value="AB_hydrolase_1"/>
</dbReference>
<protein>
    <submittedName>
        <fullName evidence="3">Alpha/beta hydrolase</fullName>
    </submittedName>
</protein>
<sequence>MTGPMLPSHVRPATKRPAWTQRRRQSCGCRARASTTSFTAGPLLVLITAGAGDANSYDNLIDRLASHYTVLTYDRRGYSRSTRDDPAQPLEVETHSADVAQLLSVLTADPGYVFGSSGGGVVGLDLAIRYPAKVCRLVAHEPPTRQLLPDDGQLHGGMYEIYRRDGAEAAIRHFAASIGVNPDRRAREPGVEVSKPNAWSAPNLEFFLAHDVPAVARYSLDLTALKDTPARIMPAAGIASRMHWPYRCAAALAEQLDTDLVEFPGDHAGFVTHPQAFADRLHQALHE</sequence>
<dbReference type="PANTHER" id="PTHR43433:SF5">
    <property type="entry name" value="AB HYDROLASE-1 DOMAIN-CONTAINING PROTEIN"/>
    <property type="match status" value="1"/>
</dbReference>
<dbReference type="Gene3D" id="3.40.50.1820">
    <property type="entry name" value="alpha/beta hydrolase"/>
    <property type="match status" value="1"/>
</dbReference>
<dbReference type="InterPro" id="IPR050471">
    <property type="entry name" value="AB_hydrolase"/>
</dbReference>
<dbReference type="OrthoDB" id="3210164at2"/>
<dbReference type="GO" id="GO:0004806">
    <property type="term" value="F:triacylglycerol lipase activity"/>
    <property type="evidence" value="ECO:0007669"/>
    <property type="project" value="TreeGrafter"/>
</dbReference>
<feature type="domain" description="AB hydrolase-1" evidence="2">
    <location>
        <begin position="42"/>
        <end position="174"/>
    </location>
</feature>
<dbReference type="EMBL" id="QGSV01000350">
    <property type="protein sequence ID" value="PWU44192.1"/>
    <property type="molecule type" value="Genomic_DNA"/>
</dbReference>
<dbReference type="SUPFAM" id="SSF53474">
    <property type="entry name" value="alpha/beta-Hydrolases"/>
    <property type="match status" value="1"/>
</dbReference>
<accession>A0A317JXD0</accession>
<dbReference type="AlphaFoldDB" id="A0A317JXD0"/>
<dbReference type="GO" id="GO:0046503">
    <property type="term" value="P:glycerolipid catabolic process"/>
    <property type="evidence" value="ECO:0007669"/>
    <property type="project" value="TreeGrafter"/>
</dbReference>
<reference evidence="4" key="1">
    <citation type="submission" date="2018-05" db="EMBL/GenBank/DDBJ databases">
        <title>Micromonospora globispora sp. nov. and Micromonospora rugosa sp. nov., isolated from marine sediment.</title>
        <authorList>
            <person name="Carro L."/>
            <person name="Aysel V."/>
            <person name="Cetin D."/>
            <person name="Igual J.M."/>
            <person name="Klenk H.-P."/>
            <person name="Trujillo M.E."/>
            <person name="Sahin N."/>
        </authorList>
    </citation>
    <scope>NUCLEOTIDE SEQUENCE [LARGE SCALE GENOMIC DNA]</scope>
    <source>
        <strain evidence="4">S2904</strain>
    </source>
</reference>
<keyword evidence="3" id="KW-0378">Hydrolase</keyword>
<evidence type="ECO:0000313" key="4">
    <source>
        <dbReference type="Proteomes" id="UP000245683"/>
    </source>
</evidence>
<dbReference type="Proteomes" id="UP000245683">
    <property type="component" value="Unassembled WGS sequence"/>
</dbReference>
<name>A0A317JXD0_9ACTN</name>
<dbReference type="PANTHER" id="PTHR43433">
    <property type="entry name" value="HYDROLASE, ALPHA/BETA FOLD FAMILY PROTEIN"/>
    <property type="match status" value="1"/>
</dbReference>
<proteinExistence type="predicted"/>
<organism evidence="3 4">
    <name type="scientific">Micromonospora globispora</name>
    <dbReference type="NCBI Taxonomy" id="1450148"/>
    <lineage>
        <taxon>Bacteria</taxon>
        <taxon>Bacillati</taxon>
        <taxon>Actinomycetota</taxon>
        <taxon>Actinomycetes</taxon>
        <taxon>Micromonosporales</taxon>
        <taxon>Micromonosporaceae</taxon>
        <taxon>Micromonospora</taxon>
    </lineage>
</organism>
<comment type="caution">
    <text evidence="3">The sequence shown here is derived from an EMBL/GenBank/DDBJ whole genome shotgun (WGS) entry which is preliminary data.</text>
</comment>
<evidence type="ECO:0000259" key="2">
    <source>
        <dbReference type="Pfam" id="PF00561"/>
    </source>
</evidence>
<dbReference type="InterPro" id="IPR029058">
    <property type="entry name" value="AB_hydrolase_fold"/>
</dbReference>
<feature type="region of interest" description="Disordered" evidence="1">
    <location>
        <begin position="1"/>
        <end position="25"/>
    </location>
</feature>
<gene>
    <name evidence="3" type="ORF">DLJ46_27310</name>
</gene>
<evidence type="ECO:0000256" key="1">
    <source>
        <dbReference type="SAM" id="MobiDB-lite"/>
    </source>
</evidence>
<keyword evidence="4" id="KW-1185">Reference proteome</keyword>